<dbReference type="OrthoDB" id="6111975at2"/>
<dbReference type="RefSeq" id="WP_145076059.1">
    <property type="nucleotide sequence ID" value="NZ_CP036425.1"/>
</dbReference>
<dbReference type="Pfam" id="PF00069">
    <property type="entry name" value="Pkinase"/>
    <property type="match status" value="1"/>
</dbReference>
<evidence type="ECO:0000256" key="5">
    <source>
        <dbReference type="PROSITE-ProRule" id="PRU10141"/>
    </source>
</evidence>
<feature type="transmembrane region" description="Helical" evidence="6">
    <location>
        <begin position="393"/>
        <end position="411"/>
    </location>
</feature>
<dbReference type="GO" id="GO:0004674">
    <property type="term" value="F:protein serine/threonine kinase activity"/>
    <property type="evidence" value="ECO:0007669"/>
    <property type="project" value="UniProtKB-EC"/>
</dbReference>
<evidence type="ECO:0000259" key="7">
    <source>
        <dbReference type="PROSITE" id="PS50011"/>
    </source>
</evidence>
<keyword evidence="3 8" id="KW-0418">Kinase</keyword>
<dbReference type="InterPro" id="IPR005532">
    <property type="entry name" value="SUMF_dom"/>
</dbReference>
<dbReference type="CDD" id="cd14014">
    <property type="entry name" value="STKc_PknB_like"/>
    <property type="match status" value="1"/>
</dbReference>
<proteinExistence type="predicted"/>
<dbReference type="Proteomes" id="UP000317369">
    <property type="component" value="Chromosome"/>
</dbReference>
<name>A0A517YSP3_9BACT</name>
<dbReference type="Gene3D" id="3.90.1580.10">
    <property type="entry name" value="paralog of FGE (formylglycine-generating enzyme)"/>
    <property type="match status" value="1"/>
</dbReference>
<dbReference type="Pfam" id="PF03781">
    <property type="entry name" value="FGE-sulfatase"/>
    <property type="match status" value="1"/>
</dbReference>
<dbReference type="InterPro" id="IPR017441">
    <property type="entry name" value="Protein_kinase_ATP_BS"/>
</dbReference>
<dbReference type="Gene3D" id="3.30.200.20">
    <property type="entry name" value="Phosphorylase Kinase, domain 1"/>
    <property type="match status" value="1"/>
</dbReference>
<dbReference type="SUPFAM" id="SSF56112">
    <property type="entry name" value="Protein kinase-like (PK-like)"/>
    <property type="match status" value="1"/>
</dbReference>
<dbReference type="InterPro" id="IPR011009">
    <property type="entry name" value="Kinase-like_dom_sf"/>
</dbReference>
<dbReference type="GO" id="GO:0005524">
    <property type="term" value="F:ATP binding"/>
    <property type="evidence" value="ECO:0007669"/>
    <property type="project" value="UniProtKB-UniRule"/>
</dbReference>
<accession>A0A517YSP3</accession>
<dbReference type="PANTHER" id="PTHR43289">
    <property type="entry name" value="MITOGEN-ACTIVATED PROTEIN KINASE KINASE KINASE 20-RELATED"/>
    <property type="match status" value="1"/>
</dbReference>
<keyword evidence="6" id="KW-1133">Transmembrane helix</keyword>
<gene>
    <name evidence="8" type="primary">prkC_1</name>
    <name evidence="8" type="ORF">KS4_12910</name>
</gene>
<dbReference type="Gene3D" id="1.10.510.10">
    <property type="entry name" value="Transferase(Phosphotransferase) domain 1"/>
    <property type="match status" value="1"/>
</dbReference>
<keyword evidence="1 8" id="KW-0808">Transferase</keyword>
<dbReference type="AlphaFoldDB" id="A0A517YSP3"/>
<dbReference type="EMBL" id="CP036425">
    <property type="protein sequence ID" value="QDU33246.1"/>
    <property type="molecule type" value="Genomic_DNA"/>
</dbReference>
<keyword evidence="6" id="KW-0472">Membrane</keyword>
<dbReference type="EC" id="2.7.11.1" evidence="8"/>
<reference evidence="8 9" key="1">
    <citation type="submission" date="2019-02" db="EMBL/GenBank/DDBJ databases">
        <title>Deep-cultivation of Planctomycetes and their phenomic and genomic characterization uncovers novel biology.</title>
        <authorList>
            <person name="Wiegand S."/>
            <person name="Jogler M."/>
            <person name="Boedeker C."/>
            <person name="Pinto D."/>
            <person name="Vollmers J."/>
            <person name="Rivas-Marin E."/>
            <person name="Kohn T."/>
            <person name="Peeters S.H."/>
            <person name="Heuer A."/>
            <person name="Rast P."/>
            <person name="Oberbeckmann S."/>
            <person name="Bunk B."/>
            <person name="Jeske O."/>
            <person name="Meyerdierks A."/>
            <person name="Storesund J.E."/>
            <person name="Kallscheuer N."/>
            <person name="Luecker S."/>
            <person name="Lage O.M."/>
            <person name="Pohl T."/>
            <person name="Merkel B.J."/>
            <person name="Hornburger P."/>
            <person name="Mueller R.-W."/>
            <person name="Bruemmer F."/>
            <person name="Labrenz M."/>
            <person name="Spormann A.M."/>
            <person name="Op den Camp H."/>
            <person name="Overmann J."/>
            <person name="Amann R."/>
            <person name="Jetten M.S.M."/>
            <person name="Mascher T."/>
            <person name="Medema M.H."/>
            <person name="Devos D.P."/>
            <person name="Kaster A.-K."/>
            <person name="Ovreas L."/>
            <person name="Rohde M."/>
            <person name="Galperin M.Y."/>
            <person name="Jogler C."/>
        </authorList>
    </citation>
    <scope>NUCLEOTIDE SEQUENCE [LARGE SCALE GENOMIC DNA]</scope>
    <source>
        <strain evidence="8 9">KS4</strain>
    </source>
</reference>
<evidence type="ECO:0000256" key="6">
    <source>
        <dbReference type="SAM" id="Phobius"/>
    </source>
</evidence>
<evidence type="ECO:0000313" key="8">
    <source>
        <dbReference type="EMBL" id="QDU33246.1"/>
    </source>
</evidence>
<dbReference type="SUPFAM" id="SSF56436">
    <property type="entry name" value="C-type lectin-like"/>
    <property type="match status" value="1"/>
</dbReference>
<evidence type="ECO:0000256" key="1">
    <source>
        <dbReference type="ARBA" id="ARBA00022679"/>
    </source>
</evidence>
<dbReference type="KEGG" id="pcor:KS4_12910"/>
<dbReference type="PROSITE" id="PS00107">
    <property type="entry name" value="PROTEIN_KINASE_ATP"/>
    <property type="match status" value="1"/>
</dbReference>
<evidence type="ECO:0000256" key="4">
    <source>
        <dbReference type="ARBA" id="ARBA00022840"/>
    </source>
</evidence>
<dbReference type="PROSITE" id="PS50011">
    <property type="entry name" value="PROTEIN_KINASE_DOM"/>
    <property type="match status" value="1"/>
</dbReference>
<dbReference type="InterPro" id="IPR042095">
    <property type="entry name" value="SUMF_sf"/>
</dbReference>
<feature type="binding site" evidence="5">
    <location>
        <position position="143"/>
    </location>
    <ligand>
        <name>ATP</name>
        <dbReference type="ChEBI" id="CHEBI:30616"/>
    </ligand>
</feature>
<dbReference type="InterPro" id="IPR008271">
    <property type="entry name" value="Ser/Thr_kinase_AS"/>
</dbReference>
<keyword evidence="2 5" id="KW-0547">Nucleotide-binding</keyword>
<dbReference type="PANTHER" id="PTHR43289:SF6">
    <property type="entry name" value="SERINE_THREONINE-PROTEIN KINASE NEKL-3"/>
    <property type="match status" value="1"/>
</dbReference>
<protein>
    <submittedName>
        <fullName evidence="8">Serine/threonine-protein kinase PrkC</fullName>
        <ecNumber evidence="8">2.7.11.1</ecNumber>
    </submittedName>
</protein>
<keyword evidence="6" id="KW-0812">Transmembrane</keyword>
<dbReference type="InterPro" id="IPR000719">
    <property type="entry name" value="Prot_kinase_dom"/>
</dbReference>
<dbReference type="PROSITE" id="PS00108">
    <property type="entry name" value="PROTEIN_KINASE_ST"/>
    <property type="match status" value="1"/>
</dbReference>
<keyword evidence="9" id="KW-1185">Reference proteome</keyword>
<evidence type="ECO:0000313" key="9">
    <source>
        <dbReference type="Proteomes" id="UP000317369"/>
    </source>
</evidence>
<evidence type="ECO:0000256" key="3">
    <source>
        <dbReference type="ARBA" id="ARBA00022777"/>
    </source>
</evidence>
<dbReference type="InterPro" id="IPR016187">
    <property type="entry name" value="CTDL_fold"/>
</dbReference>
<sequence>MRKSPDNNPLTTLQIINQQCNAFEDAWQSTGQPNLQSFIPNNLSKPHQNRLLQNLIELDIDYRNLIHQPSTPQTYLDQFPHLDPDWIKNLLNQSNSEPTTHPNILAPGANIGEYRIESLIGKGGMGIVYKATHKHMNRPVALKILSPHLFDSTAEKRFEREVKTAAALNHPNLAQAFDAGRHRLTPFLISEYVPGQNLHDHITQHGQLSIKQTINIILQTANALHHAHQKQIIHRDIKPSNLMLTDDNQIKILDLGLATTLNIQSDLTLSTAMLGTVDYMAPEQAENPSAASVQSDIYSLGCCLHFLLTAQPCYPGNSAISKLLAHQKSPVPSLKSIRNDVSDPLNDVFQKMIAKKPADRYHSMDQVMTAIQESQSISSDISKKPIRKLTQPITILTSIIMLILITIYWLVSIYQSGEKITGNHETSYIFDTNSTSKQKLRSTDNKSFVPTPSTSKKPELLLNENAIQNLSRMAKEQYEIHGLIWAQVMPGQFVMGDDRIVNARPTSQVTLTHPYLMTTTEITVAQFRKFVKATGYTTQAEQQTGWGYVNGAWRRGPYSWRKMGDIQITDQLPAINISWNDANAYCDWLNSLSNNKLVYRLPTEAEWEYACRAGEQSENLNRQINDSQSWYAVNSGGRVHEVATKNANALGLYDMRGNESEWVLDFYGPYTPTTEEFTIINPTGPKSGSARVQRGGNFNDGIQNIDPAARRGANPNEPTRGAFRVIATLQPISE</sequence>
<dbReference type="SMART" id="SM00220">
    <property type="entry name" value="S_TKc"/>
    <property type="match status" value="1"/>
</dbReference>
<organism evidence="8 9">
    <name type="scientific">Poriferisphaera corsica</name>
    <dbReference type="NCBI Taxonomy" id="2528020"/>
    <lineage>
        <taxon>Bacteria</taxon>
        <taxon>Pseudomonadati</taxon>
        <taxon>Planctomycetota</taxon>
        <taxon>Phycisphaerae</taxon>
        <taxon>Phycisphaerales</taxon>
        <taxon>Phycisphaeraceae</taxon>
        <taxon>Poriferisphaera</taxon>
    </lineage>
</organism>
<feature type="domain" description="Protein kinase" evidence="7">
    <location>
        <begin position="114"/>
        <end position="377"/>
    </location>
</feature>
<keyword evidence="4 5" id="KW-0067">ATP-binding</keyword>
<evidence type="ECO:0000256" key="2">
    <source>
        <dbReference type="ARBA" id="ARBA00022741"/>
    </source>
</evidence>